<reference evidence="1 2" key="1">
    <citation type="submission" date="2024-07" db="EMBL/GenBank/DDBJ databases">
        <title>Chromosome-level genome assembly of the water stick insect Ranatra chinensis (Heteroptera: Nepidae).</title>
        <authorList>
            <person name="Liu X."/>
        </authorList>
    </citation>
    <scope>NUCLEOTIDE SEQUENCE [LARGE SCALE GENOMIC DNA]</scope>
    <source>
        <strain evidence="1">Cailab_2021Rc</strain>
        <tissue evidence="1">Muscle</tissue>
    </source>
</reference>
<proteinExistence type="predicted"/>
<dbReference type="EMBL" id="JBFDAA010000020">
    <property type="protein sequence ID" value="KAL1115137.1"/>
    <property type="molecule type" value="Genomic_DNA"/>
</dbReference>
<organism evidence="1 2">
    <name type="scientific">Ranatra chinensis</name>
    <dbReference type="NCBI Taxonomy" id="642074"/>
    <lineage>
        <taxon>Eukaryota</taxon>
        <taxon>Metazoa</taxon>
        <taxon>Ecdysozoa</taxon>
        <taxon>Arthropoda</taxon>
        <taxon>Hexapoda</taxon>
        <taxon>Insecta</taxon>
        <taxon>Pterygota</taxon>
        <taxon>Neoptera</taxon>
        <taxon>Paraneoptera</taxon>
        <taxon>Hemiptera</taxon>
        <taxon>Heteroptera</taxon>
        <taxon>Panheteroptera</taxon>
        <taxon>Nepomorpha</taxon>
        <taxon>Nepidae</taxon>
        <taxon>Ranatrinae</taxon>
        <taxon>Ranatra</taxon>
    </lineage>
</organism>
<dbReference type="Proteomes" id="UP001558652">
    <property type="component" value="Unassembled WGS sequence"/>
</dbReference>
<accession>A0ABD0XWB0</accession>
<comment type="caution">
    <text evidence="1">The sequence shown here is derived from an EMBL/GenBank/DDBJ whole genome shotgun (WGS) entry which is preliminary data.</text>
</comment>
<sequence length="115" mass="13338">MVSKRRNMFYENKKQETTEIVVIGCAWVDQHRVLTDVVHDSSHIDVVRQPAHEEVVGVGVELAVLREVVTSPLRLGADQFHRHFRRTLGDRRGEVDVGRDDLDRTWVRNVVKTIR</sequence>
<gene>
    <name evidence="1" type="ORF">AAG570_007168</name>
</gene>
<keyword evidence="2" id="KW-1185">Reference proteome</keyword>
<protein>
    <submittedName>
        <fullName evidence="1">Uncharacterized protein</fullName>
    </submittedName>
</protein>
<evidence type="ECO:0000313" key="2">
    <source>
        <dbReference type="Proteomes" id="UP001558652"/>
    </source>
</evidence>
<name>A0ABD0XWB0_9HEMI</name>
<dbReference type="AlphaFoldDB" id="A0ABD0XWB0"/>
<evidence type="ECO:0000313" key="1">
    <source>
        <dbReference type="EMBL" id="KAL1115137.1"/>
    </source>
</evidence>